<dbReference type="SUPFAM" id="SSF160240">
    <property type="entry name" value="Cation efflux protein cytoplasmic domain-like"/>
    <property type="match status" value="1"/>
</dbReference>
<comment type="subcellular location">
    <subcellularLocation>
        <location evidence="1">Cell membrane</location>
        <topology evidence="1">Multi-pass membrane protein</topology>
    </subcellularLocation>
</comment>
<evidence type="ECO:0000313" key="20">
    <source>
        <dbReference type="Proteomes" id="UP000193200"/>
    </source>
</evidence>
<evidence type="ECO:0000256" key="9">
    <source>
        <dbReference type="ARBA" id="ARBA00023136"/>
    </source>
</evidence>
<feature type="transmembrane region" description="Helical" evidence="16">
    <location>
        <begin position="24"/>
        <end position="43"/>
    </location>
</feature>
<evidence type="ECO:0000256" key="6">
    <source>
        <dbReference type="ARBA" id="ARBA00022692"/>
    </source>
</evidence>
<dbReference type="AlphaFoldDB" id="A0A1Y5SBN9"/>
<dbReference type="InterPro" id="IPR002524">
    <property type="entry name" value="Cation_efflux"/>
</dbReference>
<protein>
    <recommendedName>
        <fullName evidence="15">Cation-efflux pump FieF</fullName>
    </recommendedName>
    <alternativeName>
        <fullName evidence="14">Protein p34</fullName>
    </alternativeName>
</protein>
<dbReference type="RefSeq" id="WP_139839568.1">
    <property type="nucleotide sequence ID" value="NZ_FWFR01000001.1"/>
</dbReference>
<evidence type="ECO:0000256" key="1">
    <source>
        <dbReference type="ARBA" id="ARBA00004651"/>
    </source>
</evidence>
<dbReference type="NCBIfam" id="TIGR01297">
    <property type="entry name" value="CDF"/>
    <property type="match status" value="1"/>
</dbReference>
<evidence type="ECO:0000256" key="4">
    <source>
        <dbReference type="ARBA" id="ARBA00022475"/>
    </source>
</evidence>
<dbReference type="Gene3D" id="1.20.1510.10">
    <property type="entry name" value="Cation efflux protein transmembrane domain"/>
    <property type="match status" value="1"/>
</dbReference>
<evidence type="ECO:0000256" key="16">
    <source>
        <dbReference type="SAM" id="Phobius"/>
    </source>
</evidence>
<dbReference type="InParanoid" id="A0A1Y5SBN9"/>
<dbReference type="SUPFAM" id="SSF161111">
    <property type="entry name" value="Cation efflux protein transmembrane domain-like"/>
    <property type="match status" value="1"/>
</dbReference>
<dbReference type="InterPro" id="IPR027469">
    <property type="entry name" value="Cation_efflux_TMD_sf"/>
</dbReference>
<keyword evidence="5" id="KW-0408">Iron</keyword>
<keyword evidence="20" id="KW-1185">Reference proteome</keyword>
<evidence type="ECO:0000256" key="2">
    <source>
        <dbReference type="ARBA" id="ARBA00010212"/>
    </source>
</evidence>
<dbReference type="InterPro" id="IPR058533">
    <property type="entry name" value="Cation_efflux_TM"/>
</dbReference>
<dbReference type="OrthoDB" id="9806522at2"/>
<dbReference type="PANTHER" id="PTHR43840:SF41">
    <property type="entry name" value="CATION-EFFLUX PUMP FIEF"/>
    <property type="match status" value="1"/>
</dbReference>
<comment type="subunit">
    <text evidence="13">Homodimer. The subunits are held together in a parallel orientation through zinc binding at the interface of the cytoplasmic domains.</text>
</comment>
<evidence type="ECO:0000256" key="8">
    <source>
        <dbReference type="ARBA" id="ARBA00022989"/>
    </source>
</evidence>
<organism evidence="19 20">
    <name type="scientific">Oceanibacterium hippocampi</name>
    <dbReference type="NCBI Taxonomy" id="745714"/>
    <lineage>
        <taxon>Bacteria</taxon>
        <taxon>Pseudomonadati</taxon>
        <taxon>Pseudomonadota</taxon>
        <taxon>Alphaproteobacteria</taxon>
        <taxon>Sneathiellales</taxon>
        <taxon>Sneathiellaceae</taxon>
        <taxon>Oceanibacterium</taxon>
    </lineage>
</organism>
<dbReference type="Pfam" id="PF16916">
    <property type="entry name" value="ZT_dimer"/>
    <property type="match status" value="1"/>
</dbReference>
<dbReference type="GO" id="GO:0015093">
    <property type="term" value="F:ferrous iron transmembrane transporter activity"/>
    <property type="evidence" value="ECO:0007669"/>
    <property type="project" value="TreeGrafter"/>
</dbReference>
<evidence type="ECO:0000256" key="5">
    <source>
        <dbReference type="ARBA" id="ARBA00022496"/>
    </source>
</evidence>
<comment type="catalytic activity">
    <reaction evidence="10">
        <text>Fe(2+)(in) + H(+)(out) = Fe(2+)(out) + H(+)(in)</text>
        <dbReference type="Rhea" id="RHEA:29439"/>
        <dbReference type="ChEBI" id="CHEBI:15378"/>
        <dbReference type="ChEBI" id="CHEBI:29033"/>
    </reaction>
</comment>
<feature type="transmembrane region" description="Helical" evidence="16">
    <location>
        <begin position="91"/>
        <end position="109"/>
    </location>
</feature>
<keyword evidence="6 16" id="KW-0812">Transmembrane</keyword>
<evidence type="ECO:0000259" key="18">
    <source>
        <dbReference type="Pfam" id="PF16916"/>
    </source>
</evidence>
<keyword evidence="4" id="KW-1003">Cell membrane</keyword>
<evidence type="ECO:0000256" key="15">
    <source>
        <dbReference type="ARBA" id="ARBA00072262"/>
    </source>
</evidence>
<dbReference type="Pfam" id="PF01545">
    <property type="entry name" value="Cation_efflux"/>
    <property type="match status" value="1"/>
</dbReference>
<evidence type="ECO:0000256" key="14">
    <source>
        <dbReference type="ARBA" id="ARBA00068882"/>
    </source>
</evidence>
<dbReference type="FunFam" id="1.20.1510.10:FF:000001">
    <property type="entry name" value="Ferrous-iron efflux pump FieF"/>
    <property type="match status" value="1"/>
</dbReference>
<dbReference type="GO" id="GO:0006882">
    <property type="term" value="P:intracellular zinc ion homeostasis"/>
    <property type="evidence" value="ECO:0007669"/>
    <property type="project" value="TreeGrafter"/>
</dbReference>
<dbReference type="Proteomes" id="UP000193200">
    <property type="component" value="Unassembled WGS sequence"/>
</dbReference>
<dbReference type="InterPro" id="IPR027470">
    <property type="entry name" value="Cation_efflux_CTD"/>
</dbReference>
<comment type="catalytic activity">
    <reaction evidence="12">
        <text>Cd(2+)(in) + H(+)(out) = Cd(2+)(out) + H(+)(in)</text>
        <dbReference type="Rhea" id="RHEA:28739"/>
        <dbReference type="ChEBI" id="CHEBI:15378"/>
        <dbReference type="ChEBI" id="CHEBI:48775"/>
    </reaction>
</comment>
<gene>
    <name evidence="19" type="primary">fieF_2</name>
    <name evidence="19" type="ORF">OCH7691_01444</name>
</gene>
<dbReference type="Gene3D" id="3.30.70.1350">
    <property type="entry name" value="Cation efflux protein, cytoplasmic domain"/>
    <property type="match status" value="1"/>
</dbReference>
<feature type="transmembrane region" description="Helical" evidence="16">
    <location>
        <begin position="164"/>
        <end position="186"/>
    </location>
</feature>
<dbReference type="EMBL" id="FWFR01000001">
    <property type="protein sequence ID" value="SLN35948.1"/>
    <property type="molecule type" value="Genomic_DNA"/>
</dbReference>
<proteinExistence type="inferred from homology"/>
<evidence type="ECO:0000256" key="3">
    <source>
        <dbReference type="ARBA" id="ARBA00022448"/>
    </source>
</evidence>
<dbReference type="PANTHER" id="PTHR43840">
    <property type="entry name" value="MITOCHONDRIAL METAL TRANSPORTER 1-RELATED"/>
    <property type="match status" value="1"/>
</dbReference>
<keyword evidence="5" id="KW-0410">Iron transport</keyword>
<evidence type="ECO:0000259" key="17">
    <source>
        <dbReference type="Pfam" id="PF01545"/>
    </source>
</evidence>
<comment type="catalytic activity">
    <reaction evidence="11">
        <text>Zn(2+)(in) + H(+)(out) = Zn(2+)(out) + H(+)(in)</text>
        <dbReference type="Rhea" id="RHEA:28839"/>
        <dbReference type="ChEBI" id="CHEBI:15378"/>
        <dbReference type="ChEBI" id="CHEBI:29105"/>
    </reaction>
</comment>
<dbReference type="GO" id="GO:0015341">
    <property type="term" value="F:zinc efflux antiporter activity"/>
    <property type="evidence" value="ECO:0007669"/>
    <property type="project" value="TreeGrafter"/>
</dbReference>
<evidence type="ECO:0000256" key="10">
    <source>
        <dbReference type="ARBA" id="ARBA00035584"/>
    </source>
</evidence>
<keyword evidence="7" id="KW-0862">Zinc</keyword>
<dbReference type="FunCoup" id="A0A1Y5SBN9">
    <property type="interactions" value="368"/>
</dbReference>
<comment type="similarity">
    <text evidence="2">Belongs to the cation diffusion facilitator (CDF) transporter (TC 2.A.4) family. FieF subfamily.</text>
</comment>
<dbReference type="InterPro" id="IPR036837">
    <property type="entry name" value="Cation_efflux_CTD_sf"/>
</dbReference>
<name>A0A1Y5SBN9_9PROT</name>
<evidence type="ECO:0000256" key="13">
    <source>
        <dbReference type="ARBA" id="ARBA00062926"/>
    </source>
</evidence>
<evidence type="ECO:0000256" key="12">
    <source>
        <dbReference type="ARBA" id="ARBA00050984"/>
    </source>
</evidence>
<dbReference type="FunFam" id="3.30.70.1350:FF:000002">
    <property type="entry name" value="Ferrous-iron efflux pump FieF"/>
    <property type="match status" value="1"/>
</dbReference>
<evidence type="ECO:0000256" key="11">
    <source>
        <dbReference type="ARBA" id="ARBA00047695"/>
    </source>
</evidence>
<keyword evidence="8 16" id="KW-1133">Transmembrane helix</keyword>
<accession>A0A1Y5SBN9</accession>
<feature type="domain" description="Cation efflux protein cytoplasmic" evidence="18">
    <location>
        <begin position="221"/>
        <end position="297"/>
    </location>
</feature>
<feature type="transmembrane region" description="Helical" evidence="16">
    <location>
        <begin position="125"/>
        <end position="144"/>
    </location>
</feature>
<feature type="transmembrane region" description="Helical" evidence="16">
    <location>
        <begin position="192"/>
        <end position="209"/>
    </location>
</feature>
<dbReference type="GO" id="GO:0005886">
    <property type="term" value="C:plasma membrane"/>
    <property type="evidence" value="ECO:0007669"/>
    <property type="project" value="UniProtKB-SubCell"/>
</dbReference>
<sequence length="310" mass="33865">MSEQATPVSASAVDTERLMRRATYASVTVAAILIAAKLVAYWLSGSVVMLSMLVDSMLDAAASLINLLAVRHALTPADTEHRFGHGKAEPLAGLFQSAFIAGSAVFLLFESANRALHPQPIQNDTIGIAVMVLSIALTSGLVLFQRHVIRQTASVAISADSLHYFGDLLTNAAAIVALILAGRFGLIYADPLFGIAIALYIGWTAWQILRSAFDHLMDRELPDELRERIQAIALAHEEVRAMHDLRTRAAGMQTFIQFHLELDGKINLLRAHNIAEQVEAEILAEFPEAEVIIHQDPVEIDEPMPDFAKE</sequence>
<feature type="transmembrane region" description="Helical" evidence="16">
    <location>
        <begin position="49"/>
        <end position="70"/>
    </location>
</feature>
<keyword evidence="9 16" id="KW-0472">Membrane</keyword>
<feature type="domain" description="Cation efflux protein transmembrane" evidence="17">
    <location>
        <begin position="25"/>
        <end position="217"/>
    </location>
</feature>
<keyword evidence="7" id="KW-0406">Ion transport</keyword>
<dbReference type="InterPro" id="IPR050291">
    <property type="entry name" value="CDF_Transporter"/>
</dbReference>
<evidence type="ECO:0000313" key="19">
    <source>
        <dbReference type="EMBL" id="SLN35948.1"/>
    </source>
</evidence>
<reference evidence="19 20" key="1">
    <citation type="submission" date="2017-03" db="EMBL/GenBank/DDBJ databases">
        <authorList>
            <person name="Afonso C.L."/>
            <person name="Miller P.J."/>
            <person name="Scott M.A."/>
            <person name="Spackman E."/>
            <person name="Goraichik I."/>
            <person name="Dimitrov K.M."/>
            <person name="Suarez D.L."/>
            <person name="Swayne D.E."/>
        </authorList>
    </citation>
    <scope>NUCLEOTIDE SEQUENCE [LARGE SCALE GENOMIC DNA]</scope>
    <source>
        <strain evidence="19 20">CECT 7691</strain>
    </source>
</reference>
<keyword evidence="7" id="KW-0864">Zinc transport</keyword>
<keyword evidence="3" id="KW-0813">Transport</keyword>
<evidence type="ECO:0000256" key="7">
    <source>
        <dbReference type="ARBA" id="ARBA00022906"/>
    </source>
</evidence>
<dbReference type="GO" id="GO:0015086">
    <property type="term" value="F:cadmium ion transmembrane transporter activity"/>
    <property type="evidence" value="ECO:0007669"/>
    <property type="project" value="TreeGrafter"/>
</dbReference>